<dbReference type="AlphaFoldDB" id="A0A0L7KWR5"/>
<evidence type="ECO:0000313" key="2">
    <source>
        <dbReference type="Proteomes" id="UP000037510"/>
    </source>
</evidence>
<evidence type="ECO:0000313" key="1">
    <source>
        <dbReference type="EMBL" id="KOB67677.1"/>
    </source>
</evidence>
<feature type="non-terminal residue" evidence="1">
    <location>
        <position position="1"/>
    </location>
</feature>
<accession>A0A0L7KWR5</accession>
<proteinExistence type="predicted"/>
<protein>
    <submittedName>
        <fullName evidence="1">Lipoprotein amino terminal region</fullName>
    </submittedName>
</protein>
<sequence length="380" mass="43203">NIFLEILPHVRSDACARFIKYLVLEEKLPFNVATHSQSLLEELEVLTKLELDFSADIRHAGILSFATLTHKAMEMSQVKQDYFDGVVVKYFRMYSAEAYTRIIAAGSGRARHERLWATLAGSPNTEEPYMLRILALHMFLSSAGVRETDLLFVHNYIAGCSSKHLQRFWSFYIPFVANQVADPDPQYWATNNYIISGQEEDGAPSLQVSTTGGRWHTLTPGIYYWYIHSTSPSWPTRLLTPTLSTGRPITTSSADRRKTAHPHSRYLLLVYSFYIPFVANQFADPNPQYWATNNYIISGQEEDGAPSLQVANPDPQYWATNNYTLADRRKTAHTHSRYLLLVYSFYIPFVANQVADPDPQYCATNNYIISGQEEDGAPSL</sequence>
<dbReference type="STRING" id="104452.A0A0L7KWR5"/>
<comment type="caution">
    <text evidence="1">The sequence shown here is derived from an EMBL/GenBank/DDBJ whole genome shotgun (WGS) entry which is preliminary data.</text>
</comment>
<keyword evidence="2" id="KW-1185">Reference proteome</keyword>
<dbReference type="EMBL" id="JTDY01004850">
    <property type="protein sequence ID" value="KOB67677.1"/>
    <property type="molecule type" value="Genomic_DNA"/>
</dbReference>
<name>A0A0L7KWR5_OPEBR</name>
<gene>
    <name evidence="1" type="ORF">OBRU01_19504</name>
</gene>
<feature type="non-terminal residue" evidence="1">
    <location>
        <position position="380"/>
    </location>
</feature>
<reference evidence="1 2" key="1">
    <citation type="journal article" date="2015" name="Genome Biol. Evol.">
        <title>The genome of winter moth (Operophtera brumata) provides a genomic perspective on sexual dimorphism and phenology.</title>
        <authorList>
            <person name="Derks M.F."/>
            <person name="Smit S."/>
            <person name="Salis L."/>
            <person name="Schijlen E."/>
            <person name="Bossers A."/>
            <person name="Mateman C."/>
            <person name="Pijl A.S."/>
            <person name="de Ridder D."/>
            <person name="Groenen M.A."/>
            <person name="Visser M.E."/>
            <person name="Megens H.J."/>
        </authorList>
    </citation>
    <scope>NUCLEOTIDE SEQUENCE [LARGE SCALE GENOMIC DNA]</scope>
    <source>
        <strain evidence="1">WM2013NL</strain>
        <tissue evidence="1">Head and thorax</tissue>
    </source>
</reference>
<organism evidence="1 2">
    <name type="scientific">Operophtera brumata</name>
    <name type="common">Winter moth</name>
    <name type="synonym">Phalaena brumata</name>
    <dbReference type="NCBI Taxonomy" id="104452"/>
    <lineage>
        <taxon>Eukaryota</taxon>
        <taxon>Metazoa</taxon>
        <taxon>Ecdysozoa</taxon>
        <taxon>Arthropoda</taxon>
        <taxon>Hexapoda</taxon>
        <taxon>Insecta</taxon>
        <taxon>Pterygota</taxon>
        <taxon>Neoptera</taxon>
        <taxon>Endopterygota</taxon>
        <taxon>Lepidoptera</taxon>
        <taxon>Glossata</taxon>
        <taxon>Ditrysia</taxon>
        <taxon>Geometroidea</taxon>
        <taxon>Geometridae</taxon>
        <taxon>Larentiinae</taxon>
        <taxon>Operophtera</taxon>
    </lineage>
</organism>
<dbReference type="Gene3D" id="1.25.10.20">
    <property type="entry name" value="Vitellinogen, superhelical"/>
    <property type="match status" value="1"/>
</dbReference>
<keyword evidence="1" id="KW-0449">Lipoprotein</keyword>
<dbReference type="InterPro" id="IPR011030">
    <property type="entry name" value="Lipovitellin_superhlx_dom"/>
</dbReference>
<dbReference type="Proteomes" id="UP000037510">
    <property type="component" value="Unassembled WGS sequence"/>
</dbReference>